<dbReference type="Proteomes" id="UP001251948">
    <property type="component" value="Unassembled WGS sequence"/>
</dbReference>
<keyword evidence="3" id="KW-0645">Protease</keyword>
<dbReference type="Pfam" id="PF10026">
    <property type="entry name" value="DUF2268"/>
    <property type="match status" value="1"/>
</dbReference>
<keyword evidence="1" id="KW-0732">Signal</keyword>
<evidence type="ECO:0000256" key="1">
    <source>
        <dbReference type="SAM" id="SignalP"/>
    </source>
</evidence>
<dbReference type="GO" id="GO:0008233">
    <property type="term" value="F:peptidase activity"/>
    <property type="evidence" value="ECO:0007669"/>
    <property type="project" value="UniProtKB-KW"/>
</dbReference>
<sequence>MFMILRGLLALACTGAVGMAMAAEPAAPQILIEDVTRFYALYDAAGGKPSVAQLRGYMAEGSVGLAELAKARRVTPERIAEAMAAQPELYAQGRNCLAELPVVKQRLTRVFANLQAIYPQTRFPPVTIAVGRGRPVGLTSKSGVIIGLEALCAADFMNPNVQDRFVHVIAHEYVHVQQTGLTDFEPGDPHATVLRVSLGEGIAEFITELISGNVGNGRHAAWTRGREVHIESAFALDLDSTDLSPWLYNYTPGSQEPYDLGYWVGYRIAKAYYLQARDKRDAVRALIQQDNPKAILAASGWTPGMWMPAKVTGVAARTAAR</sequence>
<organism evidence="3 4">
    <name type="scientific">Stenotrophomonas maltophilia</name>
    <name type="common">Pseudomonas maltophilia</name>
    <name type="synonym">Xanthomonas maltophilia</name>
    <dbReference type="NCBI Taxonomy" id="40324"/>
    <lineage>
        <taxon>Bacteria</taxon>
        <taxon>Pseudomonadati</taxon>
        <taxon>Pseudomonadota</taxon>
        <taxon>Gammaproteobacteria</taxon>
        <taxon>Lysobacterales</taxon>
        <taxon>Lysobacteraceae</taxon>
        <taxon>Stenotrophomonas</taxon>
        <taxon>Stenotrophomonas maltophilia group</taxon>
    </lineage>
</organism>
<feature type="chain" id="PRO_5042559752" evidence="1">
    <location>
        <begin position="23"/>
        <end position="321"/>
    </location>
</feature>
<dbReference type="InterPro" id="IPR018728">
    <property type="entry name" value="DUF2268"/>
</dbReference>
<gene>
    <name evidence="3" type="ORF">ROV92_18600</name>
</gene>
<evidence type="ECO:0000313" key="3">
    <source>
        <dbReference type="EMBL" id="MDT3470000.1"/>
    </source>
</evidence>
<dbReference type="RefSeq" id="WP_308308138.1">
    <property type="nucleotide sequence ID" value="NZ_JAVSKO010000008.1"/>
</dbReference>
<protein>
    <submittedName>
        <fullName evidence="3">DUF2268 domain-containing putative Zn-dependent protease</fullName>
    </submittedName>
</protein>
<comment type="caution">
    <text evidence="3">The sequence shown here is derived from an EMBL/GenBank/DDBJ whole genome shotgun (WGS) entry which is preliminary data.</text>
</comment>
<reference evidence="3" key="1">
    <citation type="submission" date="2023-07" db="EMBL/GenBank/DDBJ databases">
        <title>Comparative genomics of clinical Stenotrophomonas maltophilia isolates reveals regions of diversity which correlate with colonization and persistence in vivo.</title>
        <authorList>
            <person name="Mcdaniel M.S."/>
            <person name="Swords W.E."/>
            <person name="Sumpter N.A."/>
            <person name="Lindgren N.R."/>
            <person name="Billiot C.E."/>
        </authorList>
    </citation>
    <scope>NUCLEOTIDE SEQUENCE</scope>
    <source>
        <strain evidence="3">Ism4</strain>
    </source>
</reference>
<evidence type="ECO:0000313" key="4">
    <source>
        <dbReference type="Proteomes" id="UP001251948"/>
    </source>
</evidence>
<feature type="signal peptide" evidence="1">
    <location>
        <begin position="1"/>
        <end position="22"/>
    </location>
</feature>
<keyword evidence="3" id="KW-0378">Hydrolase</keyword>
<proteinExistence type="predicted"/>
<accession>A0AAJ2JG69</accession>
<dbReference type="AlphaFoldDB" id="A0AAJ2JG69"/>
<feature type="domain" description="DUF2268" evidence="2">
    <location>
        <begin position="164"/>
        <end position="277"/>
    </location>
</feature>
<evidence type="ECO:0000259" key="2">
    <source>
        <dbReference type="Pfam" id="PF10026"/>
    </source>
</evidence>
<name>A0AAJ2JG69_STEMA</name>
<dbReference type="GO" id="GO:0006508">
    <property type="term" value="P:proteolysis"/>
    <property type="evidence" value="ECO:0007669"/>
    <property type="project" value="UniProtKB-KW"/>
</dbReference>
<dbReference type="EMBL" id="JAVSKO010000008">
    <property type="protein sequence ID" value="MDT3470000.1"/>
    <property type="molecule type" value="Genomic_DNA"/>
</dbReference>